<evidence type="ECO:0000256" key="4">
    <source>
        <dbReference type="ARBA" id="ARBA00023242"/>
    </source>
</evidence>
<evidence type="ECO:0000313" key="7">
    <source>
        <dbReference type="EMBL" id="KAK9169210.1"/>
    </source>
</evidence>
<evidence type="ECO:0000256" key="2">
    <source>
        <dbReference type="ARBA" id="ARBA00006801"/>
    </source>
</evidence>
<dbReference type="GO" id="GO:0032454">
    <property type="term" value="F:histone H3K9 demethylase activity"/>
    <property type="evidence" value="ECO:0007669"/>
    <property type="project" value="InterPro"/>
</dbReference>
<dbReference type="PROSITE" id="PS50297">
    <property type="entry name" value="ANK_REP_REGION"/>
    <property type="match status" value="1"/>
</dbReference>
<protein>
    <recommendedName>
        <fullName evidence="6">JmjC domain-containing protein</fullName>
    </recommendedName>
</protein>
<keyword evidence="4" id="KW-0539">Nucleus</keyword>
<evidence type="ECO:0000313" key="8">
    <source>
        <dbReference type="Proteomes" id="UP001420932"/>
    </source>
</evidence>
<comment type="similarity">
    <text evidence="2">Belongs to the JARID1 histone demethylase family.</text>
</comment>
<gene>
    <name evidence="7" type="ORF">Syun_001350</name>
</gene>
<dbReference type="EMBL" id="JBBNAF010000001">
    <property type="protein sequence ID" value="KAK9169210.1"/>
    <property type="molecule type" value="Genomic_DNA"/>
</dbReference>
<dbReference type="PANTHER" id="PTHR12549">
    <property type="entry name" value="JMJC DOMAIN-CONTAINING HISTONE DEMETHYLATION PROTEIN"/>
    <property type="match status" value="1"/>
</dbReference>
<dbReference type="GO" id="GO:0000785">
    <property type="term" value="C:chromatin"/>
    <property type="evidence" value="ECO:0007669"/>
    <property type="project" value="TreeGrafter"/>
</dbReference>
<sequence>MNRRLFEAACLGSVEVLLEVLLDLLSWKDLKDRDERTPIHLAAMKGRLDVMGELLSPSVSLVGETVELLLNIKSERIVEVNAKNLNNLTAMDQSSCDEGIEPWTFVQQLGEAVFIPAGCPHQVQILRLHLEQKEVIVVPLSLIGKGKLWP</sequence>
<keyword evidence="3" id="KW-0479">Metal-binding</keyword>
<evidence type="ECO:0000256" key="5">
    <source>
        <dbReference type="PROSITE-ProRule" id="PRU00023"/>
    </source>
</evidence>
<name>A0AAP0Q6D8_9MAGN</name>
<dbReference type="GO" id="GO:0031490">
    <property type="term" value="F:chromatin DNA binding"/>
    <property type="evidence" value="ECO:0007669"/>
    <property type="project" value="TreeGrafter"/>
</dbReference>
<dbReference type="GO" id="GO:0000118">
    <property type="term" value="C:histone deacetylase complex"/>
    <property type="evidence" value="ECO:0007669"/>
    <property type="project" value="TreeGrafter"/>
</dbReference>
<accession>A0AAP0Q6D8</accession>
<organism evidence="7 8">
    <name type="scientific">Stephania yunnanensis</name>
    <dbReference type="NCBI Taxonomy" id="152371"/>
    <lineage>
        <taxon>Eukaryota</taxon>
        <taxon>Viridiplantae</taxon>
        <taxon>Streptophyta</taxon>
        <taxon>Embryophyta</taxon>
        <taxon>Tracheophyta</taxon>
        <taxon>Spermatophyta</taxon>
        <taxon>Magnoliopsida</taxon>
        <taxon>Ranunculales</taxon>
        <taxon>Menispermaceae</taxon>
        <taxon>Menispermoideae</taxon>
        <taxon>Cissampelideae</taxon>
        <taxon>Stephania</taxon>
    </lineage>
</organism>
<dbReference type="GO" id="GO:0046872">
    <property type="term" value="F:metal ion binding"/>
    <property type="evidence" value="ECO:0007669"/>
    <property type="project" value="UniProtKB-KW"/>
</dbReference>
<proteinExistence type="inferred from homology"/>
<evidence type="ECO:0000259" key="6">
    <source>
        <dbReference type="Pfam" id="PF02373"/>
    </source>
</evidence>
<evidence type="ECO:0000256" key="1">
    <source>
        <dbReference type="ARBA" id="ARBA00004123"/>
    </source>
</evidence>
<keyword evidence="8" id="KW-1185">Reference proteome</keyword>
<keyword evidence="5" id="KW-0040">ANK repeat</keyword>
<feature type="repeat" description="ANK" evidence="5">
    <location>
        <begin position="34"/>
        <end position="56"/>
    </location>
</feature>
<dbReference type="InterPro" id="IPR002110">
    <property type="entry name" value="Ankyrin_rpt"/>
</dbReference>
<dbReference type="Proteomes" id="UP001420932">
    <property type="component" value="Unassembled WGS sequence"/>
</dbReference>
<comment type="subcellular location">
    <subcellularLocation>
        <location evidence="1">Nucleus</location>
    </subcellularLocation>
</comment>
<comment type="caution">
    <text evidence="7">The sequence shown here is derived from an EMBL/GenBank/DDBJ whole genome shotgun (WGS) entry which is preliminary data.</text>
</comment>
<dbReference type="PANTHER" id="PTHR12549:SF11">
    <property type="entry name" value="LYSINE-SPECIFIC DEMETHYLASE JMJ25"/>
    <property type="match status" value="1"/>
</dbReference>
<evidence type="ECO:0000256" key="3">
    <source>
        <dbReference type="ARBA" id="ARBA00022723"/>
    </source>
</evidence>
<dbReference type="SUPFAM" id="SSF48403">
    <property type="entry name" value="Ankyrin repeat"/>
    <property type="match status" value="1"/>
</dbReference>
<feature type="domain" description="JmjC" evidence="6">
    <location>
        <begin position="86"/>
        <end position="125"/>
    </location>
</feature>
<dbReference type="AlphaFoldDB" id="A0AAP0Q6D8"/>
<dbReference type="Gene3D" id="1.25.40.20">
    <property type="entry name" value="Ankyrin repeat-containing domain"/>
    <property type="match status" value="1"/>
</dbReference>
<dbReference type="PROSITE" id="PS50088">
    <property type="entry name" value="ANK_REPEAT"/>
    <property type="match status" value="1"/>
</dbReference>
<dbReference type="InterPro" id="IPR036770">
    <property type="entry name" value="Ankyrin_rpt-contain_sf"/>
</dbReference>
<dbReference type="GO" id="GO:0006357">
    <property type="term" value="P:regulation of transcription by RNA polymerase II"/>
    <property type="evidence" value="ECO:0007669"/>
    <property type="project" value="TreeGrafter"/>
</dbReference>
<dbReference type="Gene3D" id="2.60.120.650">
    <property type="entry name" value="Cupin"/>
    <property type="match status" value="1"/>
</dbReference>
<dbReference type="Pfam" id="PF02373">
    <property type="entry name" value="JmjC"/>
    <property type="match status" value="1"/>
</dbReference>
<dbReference type="InterPro" id="IPR045109">
    <property type="entry name" value="LSDs-like"/>
</dbReference>
<dbReference type="Pfam" id="PF00023">
    <property type="entry name" value="Ank"/>
    <property type="match status" value="1"/>
</dbReference>
<dbReference type="GO" id="GO:0003712">
    <property type="term" value="F:transcription coregulator activity"/>
    <property type="evidence" value="ECO:0007669"/>
    <property type="project" value="TreeGrafter"/>
</dbReference>
<reference evidence="7 8" key="1">
    <citation type="submission" date="2024-01" db="EMBL/GenBank/DDBJ databases">
        <title>Genome assemblies of Stephania.</title>
        <authorList>
            <person name="Yang L."/>
        </authorList>
    </citation>
    <scope>NUCLEOTIDE SEQUENCE [LARGE SCALE GENOMIC DNA]</scope>
    <source>
        <strain evidence="7">YNDBR</strain>
        <tissue evidence="7">Leaf</tissue>
    </source>
</reference>
<dbReference type="InterPro" id="IPR003347">
    <property type="entry name" value="JmjC_dom"/>
</dbReference>